<dbReference type="InterPro" id="IPR044032">
    <property type="entry name" value="TssC1_C"/>
</dbReference>
<evidence type="ECO:0000313" key="4">
    <source>
        <dbReference type="Proteomes" id="UP000033664"/>
    </source>
</evidence>
<comment type="caution">
    <text evidence="3">The sequence shown here is derived from an EMBL/GenBank/DDBJ whole genome shotgun (WGS) entry which is preliminary data.</text>
</comment>
<dbReference type="OrthoDB" id="9764000at2"/>
<dbReference type="AlphaFoldDB" id="A0A0F4PYY0"/>
<name>A0A0F4PYY0_9GAMM</name>
<dbReference type="InterPro" id="IPR010269">
    <property type="entry name" value="T6SS_TssC-like"/>
</dbReference>
<dbReference type="RefSeq" id="WP_045980636.1">
    <property type="nucleotide sequence ID" value="NZ_JXXY01000028.1"/>
</dbReference>
<dbReference type="GeneID" id="58228435"/>
<organism evidence="3 4">
    <name type="scientific">Pseudoalteromonas ruthenica</name>
    <dbReference type="NCBI Taxonomy" id="151081"/>
    <lineage>
        <taxon>Bacteria</taxon>
        <taxon>Pseudomonadati</taxon>
        <taxon>Pseudomonadota</taxon>
        <taxon>Gammaproteobacteria</taxon>
        <taxon>Alteromonadales</taxon>
        <taxon>Pseudoalteromonadaceae</taxon>
        <taxon>Pseudoalteromonas</taxon>
    </lineage>
</organism>
<sequence>MSAGEFSFVSQDVFEQQQESASRRLPNDVFMERFVRQKDATHALLLWLENAPDAPLQRSNEKVGAYLSRTIALIDELLQKQLNIILHHPKFQALESSWRNVKYLTEEAEQYDKDGKVKIKLLNCSWQTLTKDVSKAIDFDQSDFFKQIYSNEYDNPGGEPFGVIIGDYRISHKPRPGVAGNDIDTLQEIVRTCAAAFSPFITSAEANMFGVDNFSELGFHVDLSSQFEQIEYIKWRKLRNMEDARFLGIAVPRVLMRAPYVEDGQRSEGFKFREVINNPDEDNLWGNAAYPFAATLIRAFCNSGWFGQIRGMQPGQTNQGVVTNLAQSPFETDLYQKQPKPPIDLLITDRAEKALSDSGFIPLSPLSKSGNLVFFSNASAQQPANYDSVAARINAKLSSMMQYILCVSRFAHYIKVMGRDRIGSYATPQACERDLQSWINNYTTASDSASDEVRSRYPLSSARVNVKEHQAKPGHYYSVMQLQPHFQLDQMVSSIKLVTELSPTHYE</sequence>
<evidence type="ECO:0000313" key="3">
    <source>
        <dbReference type="EMBL" id="KJZ00608.1"/>
    </source>
</evidence>
<protein>
    <submittedName>
        <fullName evidence="3">Type VI secretion protein</fullName>
    </submittedName>
</protein>
<accession>A0A0F4PYY0</accession>
<dbReference type="InterPro" id="IPR044031">
    <property type="entry name" value="TssC1_N"/>
</dbReference>
<gene>
    <name evidence="3" type="ORF">TW72_08025</name>
</gene>
<dbReference type="NCBIfam" id="TIGR03355">
    <property type="entry name" value="VI_chp_2"/>
    <property type="match status" value="1"/>
</dbReference>
<keyword evidence="4" id="KW-1185">Reference proteome</keyword>
<dbReference type="Pfam" id="PF18945">
    <property type="entry name" value="VipB_2"/>
    <property type="match status" value="1"/>
</dbReference>
<dbReference type="eggNOG" id="COG3517">
    <property type="taxonomic scope" value="Bacteria"/>
</dbReference>
<evidence type="ECO:0000259" key="1">
    <source>
        <dbReference type="Pfam" id="PF05943"/>
    </source>
</evidence>
<dbReference type="PANTHER" id="PTHR35565:SF3">
    <property type="entry name" value="TYPE VI SECRETION SYSTEM SHEATH PROTEIN TSSC1"/>
    <property type="match status" value="1"/>
</dbReference>
<evidence type="ECO:0000259" key="2">
    <source>
        <dbReference type="Pfam" id="PF18945"/>
    </source>
</evidence>
<dbReference type="EMBL" id="JXXZ01000006">
    <property type="protein sequence ID" value="KJZ00608.1"/>
    <property type="molecule type" value="Genomic_DNA"/>
</dbReference>
<reference evidence="3 4" key="1">
    <citation type="journal article" date="2015" name="BMC Genomics">
        <title>Genome mining reveals unlocked bioactive potential of marine Gram-negative bacteria.</title>
        <authorList>
            <person name="Machado H."/>
            <person name="Sonnenschein E.C."/>
            <person name="Melchiorsen J."/>
            <person name="Gram L."/>
        </authorList>
    </citation>
    <scope>NUCLEOTIDE SEQUENCE [LARGE SCALE GENOMIC DNA]</scope>
    <source>
        <strain evidence="3 4">S3137</strain>
    </source>
</reference>
<dbReference type="PANTHER" id="PTHR35565">
    <property type="entry name" value="CYTOPLASMIC PROTEIN-RELATED"/>
    <property type="match status" value="1"/>
</dbReference>
<dbReference type="Proteomes" id="UP000033664">
    <property type="component" value="Unassembled WGS sequence"/>
</dbReference>
<dbReference type="PATRIC" id="fig|151081.8.peg.3722"/>
<proteinExistence type="predicted"/>
<dbReference type="Pfam" id="PF05943">
    <property type="entry name" value="VipB"/>
    <property type="match status" value="1"/>
</dbReference>
<feature type="domain" description="TssC1 C-terminal" evidence="2">
    <location>
        <begin position="391"/>
        <end position="501"/>
    </location>
</feature>
<feature type="domain" description="TssC1 N-terminal" evidence="1">
    <location>
        <begin position="69"/>
        <end position="381"/>
    </location>
</feature>